<dbReference type="AlphaFoldDB" id="A0AAD1XMA7"/>
<evidence type="ECO:0000256" key="7">
    <source>
        <dbReference type="ARBA" id="ARBA00049197"/>
    </source>
</evidence>
<evidence type="ECO:0000256" key="6">
    <source>
        <dbReference type="ARBA" id="ARBA00023027"/>
    </source>
</evidence>
<dbReference type="SUPFAM" id="SSF51735">
    <property type="entry name" value="NAD(P)-binding Rossmann-fold domains"/>
    <property type="match status" value="1"/>
</dbReference>
<dbReference type="InterPro" id="IPR015815">
    <property type="entry name" value="HIBADH-related"/>
</dbReference>
<evidence type="ECO:0000259" key="10">
    <source>
        <dbReference type="Pfam" id="PF14833"/>
    </source>
</evidence>
<evidence type="ECO:0000313" key="12">
    <source>
        <dbReference type="Proteomes" id="UP001295684"/>
    </source>
</evidence>
<dbReference type="InterPro" id="IPR036291">
    <property type="entry name" value="NAD(P)-bd_dom_sf"/>
</dbReference>
<feature type="domain" description="3-hydroxyisobutyrate dehydrogenase-like NAD-binding" evidence="10">
    <location>
        <begin position="179"/>
        <end position="305"/>
    </location>
</feature>
<feature type="active site" evidence="8">
    <location>
        <position position="185"/>
    </location>
</feature>
<comment type="catalytic activity">
    <reaction evidence="7">
        <text>3-hydroxy-2-methylpropanoate + NAD(+) = 2-methyl-3-oxopropanoate + NADH + H(+)</text>
        <dbReference type="Rhea" id="RHEA:17681"/>
        <dbReference type="ChEBI" id="CHEBI:11805"/>
        <dbReference type="ChEBI" id="CHEBI:15378"/>
        <dbReference type="ChEBI" id="CHEBI:57540"/>
        <dbReference type="ChEBI" id="CHEBI:57700"/>
        <dbReference type="ChEBI" id="CHEBI:57945"/>
        <dbReference type="EC" id="1.1.1.31"/>
    </reaction>
</comment>
<dbReference type="PANTHER" id="PTHR22981">
    <property type="entry name" value="3-HYDROXYISOBUTYRATE DEHYDROGENASE-RELATED"/>
    <property type="match status" value="1"/>
</dbReference>
<proteinExistence type="inferred from homology"/>
<dbReference type="PIRSF" id="PIRSF000103">
    <property type="entry name" value="HIBADH"/>
    <property type="match status" value="1"/>
</dbReference>
<evidence type="ECO:0000256" key="2">
    <source>
        <dbReference type="ARBA" id="ARBA00006013"/>
    </source>
</evidence>
<comment type="caution">
    <text evidence="11">The sequence shown here is derived from an EMBL/GenBank/DDBJ whole genome shotgun (WGS) entry which is preliminary data.</text>
</comment>
<keyword evidence="12" id="KW-1185">Reference proteome</keyword>
<dbReference type="InterPro" id="IPR013328">
    <property type="entry name" value="6PGD_dom2"/>
</dbReference>
<gene>
    <name evidence="11" type="ORF">ECRASSUSDP1_LOCUS16838</name>
</gene>
<dbReference type="GO" id="GO:0006574">
    <property type="term" value="P:L-valine catabolic process"/>
    <property type="evidence" value="ECO:0007669"/>
    <property type="project" value="TreeGrafter"/>
</dbReference>
<dbReference type="Gene3D" id="3.40.50.720">
    <property type="entry name" value="NAD(P)-binding Rossmann-like Domain"/>
    <property type="match status" value="1"/>
</dbReference>
<dbReference type="NCBIfam" id="TIGR01692">
    <property type="entry name" value="HIBADH"/>
    <property type="match status" value="1"/>
</dbReference>
<dbReference type="Pfam" id="PF03446">
    <property type="entry name" value="NAD_binding_2"/>
    <property type="match status" value="1"/>
</dbReference>
<comment type="pathway">
    <text evidence="1">Amino-acid degradation; L-valine degradation.</text>
</comment>
<dbReference type="InterPro" id="IPR029154">
    <property type="entry name" value="HIBADH-like_NADP-bd"/>
</dbReference>
<evidence type="ECO:0000256" key="8">
    <source>
        <dbReference type="PIRSR" id="PIRSR000103-1"/>
    </source>
</evidence>
<evidence type="ECO:0000256" key="3">
    <source>
        <dbReference type="ARBA" id="ARBA00012991"/>
    </source>
</evidence>
<dbReference type="InterPro" id="IPR011548">
    <property type="entry name" value="HIBADH"/>
</dbReference>
<protein>
    <recommendedName>
        <fullName evidence="3">3-hydroxyisobutyrate dehydrogenase</fullName>
        <ecNumber evidence="3">1.1.1.31</ecNumber>
    </recommendedName>
</protein>
<dbReference type="EC" id="1.1.1.31" evidence="3"/>
<organism evidence="11 12">
    <name type="scientific">Euplotes crassus</name>
    <dbReference type="NCBI Taxonomy" id="5936"/>
    <lineage>
        <taxon>Eukaryota</taxon>
        <taxon>Sar</taxon>
        <taxon>Alveolata</taxon>
        <taxon>Ciliophora</taxon>
        <taxon>Intramacronucleata</taxon>
        <taxon>Spirotrichea</taxon>
        <taxon>Hypotrichia</taxon>
        <taxon>Euplotida</taxon>
        <taxon>Euplotidae</taxon>
        <taxon>Moneuplotes</taxon>
    </lineage>
</organism>
<dbReference type="Gene3D" id="1.10.1040.10">
    <property type="entry name" value="N-(1-d-carboxylethyl)-l-norvaline Dehydrogenase, domain 2"/>
    <property type="match status" value="1"/>
</dbReference>
<name>A0AAD1XMA7_EUPCR</name>
<dbReference type="EMBL" id="CAMPGE010016964">
    <property type="protein sequence ID" value="CAI2375476.1"/>
    <property type="molecule type" value="Genomic_DNA"/>
</dbReference>
<accession>A0AAD1XMA7</accession>
<dbReference type="InterPro" id="IPR006115">
    <property type="entry name" value="6PGDH_NADP-bd"/>
</dbReference>
<dbReference type="Proteomes" id="UP001295684">
    <property type="component" value="Unassembled WGS sequence"/>
</dbReference>
<comment type="similarity">
    <text evidence="2">Belongs to the HIBADH-related family. 3-hydroxyisobutyrate dehydrogenase subfamily.</text>
</comment>
<keyword evidence="6" id="KW-0520">NAD</keyword>
<dbReference type="PANTHER" id="PTHR22981:SF7">
    <property type="entry name" value="3-HYDROXYISOBUTYRATE DEHYDROGENASE, MITOCHONDRIAL"/>
    <property type="match status" value="1"/>
</dbReference>
<keyword evidence="4" id="KW-0101">Branched-chain amino acid catabolism</keyword>
<dbReference type="SUPFAM" id="SSF48179">
    <property type="entry name" value="6-phosphogluconate dehydrogenase C-terminal domain-like"/>
    <property type="match status" value="1"/>
</dbReference>
<evidence type="ECO:0000259" key="9">
    <source>
        <dbReference type="Pfam" id="PF03446"/>
    </source>
</evidence>
<dbReference type="InterPro" id="IPR008927">
    <property type="entry name" value="6-PGluconate_DH-like_C_sf"/>
</dbReference>
<evidence type="ECO:0000313" key="11">
    <source>
        <dbReference type="EMBL" id="CAI2375476.1"/>
    </source>
</evidence>
<keyword evidence="5" id="KW-0560">Oxidoreductase</keyword>
<evidence type="ECO:0000256" key="5">
    <source>
        <dbReference type="ARBA" id="ARBA00023002"/>
    </source>
</evidence>
<evidence type="ECO:0000256" key="4">
    <source>
        <dbReference type="ARBA" id="ARBA00022456"/>
    </source>
</evidence>
<dbReference type="GO" id="GO:0051287">
    <property type="term" value="F:NAD binding"/>
    <property type="evidence" value="ECO:0007669"/>
    <property type="project" value="InterPro"/>
</dbReference>
<dbReference type="Pfam" id="PF14833">
    <property type="entry name" value="NAD_binding_11"/>
    <property type="match status" value="1"/>
</dbReference>
<dbReference type="GO" id="GO:0050661">
    <property type="term" value="F:NADP binding"/>
    <property type="evidence" value="ECO:0007669"/>
    <property type="project" value="InterPro"/>
</dbReference>
<evidence type="ECO:0000256" key="1">
    <source>
        <dbReference type="ARBA" id="ARBA00005109"/>
    </source>
</evidence>
<dbReference type="GO" id="GO:0008442">
    <property type="term" value="F:3-hydroxyisobutyrate dehydrogenase activity"/>
    <property type="evidence" value="ECO:0007669"/>
    <property type="project" value="UniProtKB-EC"/>
</dbReference>
<dbReference type="FunFam" id="1.10.1040.10:FF:000006">
    <property type="entry name" value="3-hydroxyisobutyrate dehydrogenase"/>
    <property type="match status" value="1"/>
</dbReference>
<reference evidence="11" key="1">
    <citation type="submission" date="2023-07" db="EMBL/GenBank/DDBJ databases">
        <authorList>
            <consortium name="AG Swart"/>
            <person name="Singh M."/>
            <person name="Singh A."/>
            <person name="Seah K."/>
            <person name="Emmerich C."/>
        </authorList>
    </citation>
    <scope>NUCLEOTIDE SEQUENCE</scope>
    <source>
        <strain evidence="11">DP1</strain>
    </source>
</reference>
<sequence length="312" mass="33529">MIGRICTRNFSSKAGKKVGFMGLGNMGFSMMRNCMSHGYEITAYDVDNKVMEKAEELGAKIAPDVKAAATDQDFCLTMLPNTDIVEQTRLGSNGIFENAREGSYIIDSSTISPIASRKMAEEGEKLGFKIADAPVSGGVTGAAAGTLTFMVGCKKDYYEEIEAFLKSMGSNIFHCGAPGTGQTSKICNNLMLAIEMIAVSEGIALGEKLGIDPAVLSKICSTSTSSCWSLNSYNPRPGILEGVPSSNNYEGGFGVSLVKKDLSIVLDSAAEVNLDLQFGTKAIEFYHELERQGKGKKDFGVVYQYIKSLEKK</sequence>
<feature type="domain" description="6-phosphogluconate dehydrogenase NADP-binding" evidence="9">
    <location>
        <begin position="17"/>
        <end position="176"/>
    </location>
</feature>